<dbReference type="AlphaFoldDB" id="T1BZG8"/>
<dbReference type="InterPro" id="IPR036914">
    <property type="entry name" value="MGS-like_dom_sf"/>
</dbReference>
<dbReference type="InterPro" id="IPR024051">
    <property type="entry name" value="AICAR_Tfase_dup_dom_sf"/>
</dbReference>
<accession>T1BZG8</accession>
<dbReference type="GO" id="GO:0006189">
    <property type="term" value="P:'de novo' IMP biosynthetic process"/>
    <property type="evidence" value="ECO:0007669"/>
    <property type="project" value="TreeGrafter"/>
</dbReference>
<proteinExistence type="predicted"/>
<keyword evidence="1" id="KW-0378">Hydrolase</keyword>
<protein>
    <submittedName>
        <fullName evidence="1">Bifunctional phosphoribosylaminoimidazolecarboxamide formyltransferase/IMP cyclohydrolase</fullName>
    </submittedName>
</protein>
<sequence length="248" mass="26862">MKELQERKLLPFDLVVVNLYPFERHLEEAPGDPAREEFVDIGGVTLARAAAKNHRWLTVLSDPADYGPFLEEFRTLGGSVRRATRAALAVRAFERTAAYDAAIASGLLASEAPGPFPSHLLLRREEFALRYGENPHQPAAAYRAVAPRTNGLDATGFRQIKGDRLSFTNLLDITTAVDLVGEFRLPTAAVVKHATPCGVASADDLATALERAVATDPVARYGCAIAVNRPVDAGVLDRLKGIYVDLLS</sequence>
<dbReference type="SUPFAM" id="SSF53927">
    <property type="entry name" value="Cytidine deaminase-like"/>
    <property type="match status" value="1"/>
</dbReference>
<dbReference type="PANTHER" id="PTHR11692">
    <property type="entry name" value="BIFUNCTIONAL PURINE BIOSYNTHESIS PROTEIN PURH"/>
    <property type="match status" value="1"/>
</dbReference>
<keyword evidence="1" id="KW-0808">Transferase</keyword>
<dbReference type="PANTHER" id="PTHR11692:SF0">
    <property type="entry name" value="BIFUNCTIONAL PURINE BIOSYNTHESIS PROTEIN ATIC"/>
    <property type="match status" value="1"/>
</dbReference>
<feature type="non-terminal residue" evidence="1">
    <location>
        <position position="248"/>
    </location>
</feature>
<dbReference type="GO" id="GO:0005829">
    <property type="term" value="C:cytosol"/>
    <property type="evidence" value="ECO:0007669"/>
    <property type="project" value="TreeGrafter"/>
</dbReference>
<reference evidence="1" key="1">
    <citation type="submission" date="2013-08" db="EMBL/GenBank/DDBJ databases">
        <authorList>
            <person name="Mendez C."/>
            <person name="Richter M."/>
            <person name="Ferrer M."/>
            <person name="Sanchez J."/>
        </authorList>
    </citation>
    <scope>NUCLEOTIDE SEQUENCE</scope>
</reference>
<name>T1BZG8_9ZZZZ</name>
<evidence type="ECO:0000313" key="1">
    <source>
        <dbReference type="EMBL" id="EQD73948.1"/>
    </source>
</evidence>
<dbReference type="GO" id="GO:0003937">
    <property type="term" value="F:IMP cyclohydrolase activity"/>
    <property type="evidence" value="ECO:0007669"/>
    <property type="project" value="InterPro"/>
</dbReference>
<comment type="caution">
    <text evidence="1">The sequence shown here is derived from an EMBL/GenBank/DDBJ whole genome shotgun (WGS) entry which is preliminary data.</text>
</comment>
<dbReference type="InterPro" id="IPR002695">
    <property type="entry name" value="PurH-like"/>
</dbReference>
<dbReference type="GO" id="GO:0004643">
    <property type="term" value="F:phosphoribosylaminoimidazolecarboxamide formyltransferase activity"/>
    <property type="evidence" value="ECO:0007669"/>
    <property type="project" value="InterPro"/>
</dbReference>
<dbReference type="InterPro" id="IPR016193">
    <property type="entry name" value="Cytidine_deaminase-like"/>
</dbReference>
<dbReference type="SMART" id="SM00798">
    <property type="entry name" value="AICARFT_IMPCHas"/>
    <property type="match status" value="1"/>
</dbReference>
<dbReference type="Gene3D" id="3.40.50.1380">
    <property type="entry name" value="Methylglyoxal synthase-like domain"/>
    <property type="match status" value="1"/>
</dbReference>
<reference evidence="1" key="2">
    <citation type="journal article" date="2014" name="ISME J.">
        <title>Microbial stratification in low pH oxic and suboxic macroscopic growths along an acid mine drainage.</title>
        <authorList>
            <person name="Mendez-Garcia C."/>
            <person name="Mesa V."/>
            <person name="Sprenger R.R."/>
            <person name="Richter M."/>
            <person name="Diez M.S."/>
            <person name="Solano J."/>
            <person name="Bargiela R."/>
            <person name="Golyshina O.V."/>
            <person name="Manteca A."/>
            <person name="Ramos J.L."/>
            <person name="Gallego J.R."/>
            <person name="Llorente I."/>
            <person name="Martins Dos Santos V.A."/>
            <person name="Jensen O.N."/>
            <person name="Pelaez A.I."/>
            <person name="Sanchez J."/>
            <person name="Ferrer M."/>
        </authorList>
    </citation>
    <scope>NUCLEOTIDE SEQUENCE</scope>
</reference>
<dbReference type="SUPFAM" id="SSF52335">
    <property type="entry name" value="Methylglyoxal synthase-like"/>
    <property type="match status" value="1"/>
</dbReference>
<organism evidence="1">
    <name type="scientific">mine drainage metagenome</name>
    <dbReference type="NCBI Taxonomy" id="410659"/>
    <lineage>
        <taxon>unclassified sequences</taxon>
        <taxon>metagenomes</taxon>
        <taxon>ecological metagenomes</taxon>
    </lineage>
</organism>
<dbReference type="EMBL" id="AUZY01001778">
    <property type="protein sequence ID" value="EQD73948.1"/>
    <property type="molecule type" value="Genomic_DNA"/>
</dbReference>
<dbReference type="Pfam" id="PF01808">
    <property type="entry name" value="AICARFT_IMPCHas"/>
    <property type="match status" value="1"/>
</dbReference>
<gene>
    <name evidence="1" type="ORF">B1B_02952</name>
</gene>
<dbReference type="Gene3D" id="3.40.140.20">
    <property type="match status" value="1"/>
</dbReference>